<dbReference type="AlphaFoldDB" id="A0A7D7LQJ9"/>
<evidence type="ECO:0000313" key="1">
    <source>
        <dbReference type="EMBL" id="MBA5247297.1"/>
    </source>
</evidence>
<reference evidence="1" key="4">
    <citation type="submission" date="2020-07" db="EMBL/GenBank/DDBJ databases">
        <authorList>
            <person name="Yang C."/>
        </authorList>
    </citation>
    <scope>NUCLEOTIDE SEQUENCE</scope>
    <source>
        <strain evidence="1">Cx-624</strain>
    </source>
</reference>
<dbReference type="Proteomes" id="UP000539710">
    <property type="component" value="Unassembled WGS sequence"/>
</dbReference>
<reference evidence="3" key="2">
    <citation type="submission" date="2020-07" db="EMBL/GenBank/DDBJ databases">
        <title>Chryseobacterium sp.cx-624.</title>
        <authorList>
            <person name="Yang C."/>
        </authorList>
    </citation>
    <scope>NUCLEOTIDE SEQUENCE [LARGE SCALE GENOMIC DNA]</scope>
    <source>
        <strain evidence="3">cx-624</strain>
    </source>
</reference>
<evidence type="ECO:0000313" key="3">
    <source>
        <dbReference type="Proteomes" id="UP000515349"/>
    </source>
</evidence>
<reference evidence="4" key="3">
    <citation type="submission" date="2020-07" db="EMBL/GenBank/DDBJ databases">
        <title>Flavobacterium sp. xlx-214.</title>
        <authorList>
            <person name="Yang C."/>
        </authorList>
    </citation>
    <scope>NUCLEOTIDE SEQUENCE [LARGE SCALE GENOMIC DNA]</scope>
    <source>
        <strain evidence="4">CX-624</strain>
    </source>
</reference>
<accession>A0A7D7LQJ9</accession>
<protein>
    <submittedName>
        <fullName evidence="2">DUF2007 domain-containing protein</fullName>
    </submittedName>
</protein>
<keyword evidence="4" id="KW-1185">Reference proteome</keyword>
<dbReference type="EMBL" id="CP059472">
    <property type="protein sequence ID" value="QMS99060.1"/>
    <property type="molecule type" value="Genomic_DNA"/>
</dbReference>
<evidence type="ECO:0000313" key="4">
    <source>
        <dbReference type="Proteomes" id="UP000539710"/>
    </source>
</evidence>
<organism evidence="2 3">
    <name type="scientific">Marnyiella aurantia</name>
    <dbReference type="NCBI Taxonomy" id="2758037"/>
    <lineage>
        <taxon>Bacteria</taxon>
        <taxon>Pseudomonadati</taxon>
        <taxon>Bacteroidota</taxon>
        <taxon>Flavobacteriia</taxon>
        <taxon>Flavobacteriales</taxon>
        <taxon>Weeksellaceae</taxon>
        <taxon>Marnyiella</taxon>
    </lineage>
</organism>
<proteinExistence type="predicted"/>
<name>A0A7D7LQJ9_9FLAO</name>
<dbReference type="RefSeq" id="WP_181887405.1">
    <property type="nucleotide sequence ID" value="NZ_CP059472.1"/>
</dbReference>
<gene>
    <name evidence="2" type="ORF">H1R16_03375</name>
    <name evidence="1" type="ORF">H2507_08965</name>
</gene>
<dbReference type="KEGG" id="cbau:H1R16_03375"/>
<dbReference type="Proteomes" id="UP000515349">
    <property type="component" value="Chromosome"/>
</dbReference>
<evidence type="ECO:0000313" key="2">
    <source>
        <dbReference type="EMBL" id="QMS99060.1"/>
    </source>
</evidence>
<dbReference type="EMBL" id="JACEUX010000003">
    <property type="protein sequence ID" value="MBA5247297.1"/>
    <property type="molecule type" value="Genomic_DNA"/>
</dbReference>
<reference evidence="2" key="1">
    <citation type="submission" date="2020-07" db="EMBL/GenBank/DDBJ databases">
        <title>Chryseobacterium sp. CX-624.</title>
        <authorList>
            <person name="Yang C."/>
        </authorList>
    </citation>
    <scope>NUCLEOTIDE SEQUENCE</scope>
    <source>
        <strain evidence="2">CX-624</strain>
    </source>
</reference>
<sequence length="71" mass="7842">MKNPVPVFESESEKEISIIKALLEDAKIAVTDSGADHPKEDNGLATLFVDLPDEAKAFEIIDAWLQENQSE</sequence>